<sequence>MTAALREWEQHMKRGRQHVEHAELEDALKSYNTALHICESVTDFPNATHCRRLVLNGLGRTIRRLGKYAQAVDLLNEGLAGLDLCPDLVEMSLELAEIYLYQNQIEDAKYLLEKSCETAKHLQYEEGLCRAIGNLGKVNYELSQRNHDPKLLEEGIQQLLERIQYARNIRQTNEATRPDPAAEERYLEMIRLESTGMSRLSRCYSVRGDKEKALLTASDALKLIAGSPNIHSAAMSHLFYGLALQRNGQAEEALKHFNPAISCTPALALCHEPSKEHREYLKELVDAGADMDRLDKNGYSALDYAVFSGDVDFEKLVLDGMHRNAERRINELYNEAKLRKLLRVLFQEKVRPLLQRSRDGNTLQNVRRMYADELAGNDEKNPNLDGLKFVRYFDFKSLGRLPTYSDDLTNPWTPKPVDIGVESGDVADFLIFFSYKWMNREGLGTGQSPDDDSNTQYFRMVNAVENFLQRHPDIQEERLGIWVDFACINQRNPAPGVSALPIIVAQCDAVISLVDAEYYDRAWCCVEVLIIQALKRSYSRHYYWFEYVEAQGYSEEKAVGVLREGRGDLAIGVAGKHLTFEEDRRKVLFLERQSKLLG</sequence>
<dbReference type="InterPro" id="IPR011990">
    <property type="entry name" value="TPR-like_helical_dom_sf"/>
</dbReference>
<keyword evidence="1" id="KW-0802">TPR repeat</keyword>
<dbReference type="SUPFAM" id="SSF48452">
    <property type="entry name" value="TPR-like"/>
    <property type="match status" value="1"/>
</dbReference>
<dbReference type="Gene3D" id="1.25.40.10">
    <property type="entry name" value="Tetratricopeptide repeat domain"/>
    <property type="match status" value="2"/>
</dbReference>
<keyword evidence="3" id="KW-1185">Reference proteome</keyword>
<evidence type="ECO:0000256" key="1">
    <source>
        <dbReference type="PROSITE-ProRule" id="PRU00339"/>
    </source>
</evidence>
<dbReference type="EMBL" id="ML978122">
    <property type="protein sequence ID" value="KAF2103303.1"/>
    <property type="molecule type" value="Genomic_DNA"/>
</dbReference>
<dbReference type="OrthoDB" id="423576at2759"/>
<name>A0A9P4M9X8_9PEZI</name>
<dbReference type="SUPFAM" id="SSF48403">
    <property type="entry name" value="Ankyrin repeat"/>
    <property type="match status" value="1"/>
</dbReference>
<dbReference type="AlphaFoldDB" id="A0A9P4M9X8"/>
<organism evidence="2 3">
    <name type="scientific">Rhizodiscina lignyota</name>
    <dbReference type="NCBI Taxonomy" id="1504668"/>
    <lineage>
        <taxon>Eukaryota</taxon>
        <taxon>Fungi</taxon>
        <taxon>Dikarya</taxon>
        <taxon>Ascomycota</taxon>
        <taxon>Pezizomycotina</taxon>
        <taxon>Dothideomycetes</taxon>
        <taxon>Pleosporomycetidae</taxon>
        <taxon>Aulographales</taxon>
        <taxon>Rhizodiscinaceae</taxon>
        <taxon>Rhizodiscina</taxon>
    </lineage>
</organism>
<feature type="repeat" description="TPR" evidence="1">
    <location>
        <begin position="234"/>
        <end position="267"/>
    </location>
</feature>
<reference evidence="2" key="1">
    <citation type="journal article" date="2020" name="Stud. Mycol.">
        <title>101 Dothideomycetes genomes: a test case for predicting lifestyles and emergence of pathogens.</title>
        <authorList>
            <person name="Haridas S."/>
            <person name="Albert R."/>
            <person name="Binder M."/>
            <person name="Bloem J."/>
            <person name="Labutti K."/>
            <person name="Salamov A."/>
            <person name="Andreopoulos B."/>
            <person name="Baker S."/>
            <person name="Barry K."/>
            <person name="Bills G."/>
            <person name="Bluhm B."/>
            <person name="Cannon C."/>
            <person name="Castanera R."/>
            <person name="Culley D."/>
            <person name="Daum C."/>
            <person name="Ezra D."/>
            <person name="Gonzalez J."/>
            <person name="Henrissat B."/>
            <person name="Kuo A."/>
            <person name="Liang C."/>
            <person name="Lipzen A."/>
            <person name="Lutzoni F."/>
            <person name="Magnuson J."/>
            <person name="Mondo S."/>
            <person name="Nolan M."/>
            <person name="Ohm R."/>
            <person name="Pangilinan J."/>
            <person name="Park H.-J."/>
            <person name="Ramirez L."/>
            <person name="Alfaro M."/>
            <person name="Sun H."/>
            <person name="Tritt A."/>
            <person name="Yoshinaga Y."/>
            <person name="Zwiers L.-H."/>
            <person name="Turgeon B."/>
            <person name="Goodwin S."/>
            <person name="Spatafora J."/>
            <person name="Crous P."/>
            <person name="Grigoriev I."/>
        </authorList>
    </citation>
    <scope>NUCLEOTIDE SEQUENCE</scope>
    <source>
        <strain evidence="2">CBS 133067</strain>
    </source>
</reference>
<dbReference type="PROSITE" id="PS50005">
    <property type="entry name" value="TPR"/>
    <property type="match status" value="1"/>
</dbReference>
<comment type="caution">
    <text evidence="2">The sequence shown here is derived from an EMBL/GenBank/DDBJ whole genome shotgun (WGS) entry which is preliminary data.</text>
</comment>
<dbReference type="InterPro" id="IPR019734">
    <property type="entry name" value="TPR_rpt"/>
</dbReference>
<evidence type="ECO:0000313" key="2">
    <source>
        <dbReference type="EMBL" id="KAF2103303.1"/>
    </source>
</evidence>
<accession>A0A9P4M9X8</accession>
<dbReference type="Gene3D" id="1.25.40.20">
    <property type="entry name" value="Ankyrin repeat-containing domain"/>
    <property type="match status" value="1"/>
</dbReference>
<dbReference type="Proteomes" id="UP000799772">
    <property type="component" value="Unassembled WGS sequence"/>
</dbReference>
<dbReference type="InterPro" id="IPR036770">
    <property type="entry name" value="Ankyrin_rpt-contain_sf"/>
</dbReference>
<dbReference type="InterPro" id="IPR002110">
    <property type="entry name" value="Ankyrin_rpt"/>
</dbReference>
<dbReference type="SMART" id="SM00028">
    <property type="entry name" value="TPR"/>
    <property type="match status" value="5"/>
</dbReference>
<proteinExistence type="predicted"/>
<evidence type="ECO:0000313" key="3">
    <source>
        <dbReference type="Proteomes" id="UP000799772"/>
    </source>
</evidence>
<dbReference type="Pfam" id="PF13637">
    <property type="entry name" value="Ank_4"/>
    <property type="match status" value="1"/>
</dbReference>
<protein>
    <submittedName>
        <fullName evidence="2">Uncharacterized protein</fullName>
    </submittedName>
</protein>
<gene>
    <name evidence="2" type="ORF">NA57DRAFT_32792</name>
</gene>